<dbReference type="EMBL" id="BK032823">
    <property type="protein sequence ID" value="DAF62349.1"/>
    <property type="molecule type" value="Genomic_DNA"/>
</dbReference>
<organism evidence="1">
    <name type="scientific">Myoviridae sp. ctIty1</name>
    <dbReference type="NCBI Taxonomy" id="2827673"/>
    <lineage>
        <taxon>Viruses</taxon>
        <taxon>Duplodnaviria</taxon>
        <taxon>Heunggongvirae</taxon>
        <taxon>Uroviricota</taxon>
        <taxon>Caudoviricetes</taxon>
    </lineage>
</organism>
<accession>A0A8S5TGC0</accession>
<protein>
    <submittedName>
        <fullName evidence="1">Uncharacterized protein</fullName>
    </submittedName>
</protein>
<sequence>MSTHNVNSSTEIAILLDDYVNKFHPGEQLFKLQMTGGMQNNSRALYRNQVSIPNLMNKETEGLEFGEVKRTAVVKLALPREVTRTYPKKYIPVGTRFIVTFLSGDITKPQIIGMEL</sequence>
<reference evidence="1" key="1">
    <citation type="journal article" date="2021" name="Proc. Natl. Acad. Sci. U.S.A.">
        <title>A Catalog of Tens of Thousands of Viruses from Human Metagenomes Reveals Hidden Associations with Chronic Diseases.</title>
        <authorList>
            <person name="Tisza M.J."/>
            <person name="Buck C.B."/>
        </authorList>
    </citation>
    <scope>NUCLEOTIDE SEQUENCE</scope>
    <source>
        <strain evidence="1">CtIty1</strain>
    </source>
</reference>
<evidence type="ECO:0000313" key="1">
    <source>
        <dbReference type="EMBL" id="DAF62349.1"/>
    </source>
</evidence>
<name>A0A8S5TGC0_9CAUD</name>
<proteinExistence type="predicted"/>